<sequence>MWSRLSSLITGSQRQPQARGAPSPNPDSTPASITLRRRTLENRRRLQQQLSSGRPEAPWRLCGDSLCQLRHCAATDSPPGYHLLDRERSRLGSRMQDLTAHFAAQMATLIWRSSWWGMGPMLAKIHAVSSFLASPPVRRAYVEFKTALEVRGIILPKWGLFAESLHSTILPQFHAVLMTMQGGLDQEVRDMIHLVLDDKDPNRAAWTADDYILQLLLKMELWRTQDAGQLRKRQWDFGTPRVVAELLVALVLHFRWMDAEAQCFDVAACAGPAEHDEVWQAWIDRFPPSALDDGSNHDVRAARGCQFAPRMEGDVGWDVGKGVGDDHHIPDPSAPRSIPSPSLSGRVPLQAEKPKLTPPSPKPSSPLSVLTIGITALLLTGYASKFRYHLSTKQSLQGQSSPPTSSTASQNRALAMEIDKEARQREQQRRLRQRDKEAEAAAAVEDAYGDRSSLDDLERAVEAYSRR</sequence>
<dbReference type="OrthoDB" id="5141931at2759"/>
<comment type="caution">
    <text evidence="2">The sequence shown here is derived from an EMBL/GenBank/DDBJ whole genome shotgun (WGS) entry which is preliminary data.</text>
</comment>
<dbReference type="AlphaFoldDB" id="A0A0M8N7Y1"/>
<keyword evidence="3" id="KW-1185">Reference proteome</keyword>
<name>A0A0M8N7Y1_ESCWE</name>
<organism evidence="2 3">
    <name type="scientific">Escovopsis weberi</name>
    <dbReference type="NCBI Taxonomy" id="150374"/>
    <lineage>
        <taxon>Eukaryota</taxon>
        <taxon>Fungi</taxon>
        <taxon>Dikarya</taxon>
        <taxon>Ascomycota</taxon>
        <taxon>Pezizomycotina</taxon>
        <taxon>Sordariomycetes</taxon>
        <taxon>Hypocreomycetidae</taxon>
        <taxon>Hypocreales</taxon>
        <taxon>Hypocreaceae</taxon>
        <taxon>Escovopsis</taxon>
    </lineage>
</organism>
<reference evidence="2 3" key="1">
    <citation type="submission" date="2015-07" db="EMBL/GenBank/DDBJ databases">
        <title>The genome of the fungus Escovopsis weberi, a specialized disease agent of ant agriculture.</title>
        <authorList>
            <person name="de Man T.J."/>
            <person name="Stajich J.E."/>
            <person name="Kubicek C.P."/>
            <person name="Chenthamara K."/>
            <person name="Atanasova L."/>
            <person name="Druzhinina I.S."/>
            <person name="Birnbaum S."/>
            <person name="Barribeau S.M."/>
            <person name="Teiling C."/>
            <person name="Suen G."/>
            <person name="Currie C."/>
            <person name="Gerardo N.M."/>
        </authorList>
    </citation>
    <scope>NUCLEOTIDE SEQUENCE [LARGE SCALE GENOMIC DNA]</scope>
</reference>
<feature type="compositionally biased region" description="Basic and acidic residues" evidence="1">
    <location>
        <begin position="448"/>
        <end position="467"/>
    </location>
</feature>
<accession>A0A0M8N7Y1</accession>
<feature type="region of interest" description="Disordered" evidence="1">
    <location>
        <begin position="1"/>
        <end position="32"/>
    </location>
</feature>
<gene>
    <name evidence="2" type="ORF">ESCO_001977</name>
</gene>
<evidence type="ECO:0000256" key="1">
    <source>
        <dbReference type="SAM" id="MobiDB-lite"/>
    </source>
</evidence>
<evidence type="ECO:0000313" key="2">
    <source>
        <dbReference type="EMBL" id="KOS22564.1"/>
    </source>
</evidence>
<protein>
    <submittedName>
        <fullName evidence="2">Uncharacterized protein</fullName>
    </submittedName>
</protein>
<dbReference type="Proteomes" id="UP000053831">
    <property type="component" value="Unassembled WGS sequence"/>
</dbReference>
<feature type="region of interest" description="Disordered" evidence="1">
    <location>
        <begin position="316"/>
        <end position="367"/>
    </location>
</feature>
<dbReference type="EMBL" id="LGSR01000006">
    <property type="protein sequence ID" value="KOS22564.1"/>
    <property type="molecule type" value="Genomic_DNA"/>
</dbReference>
<evidence type="ECO:0000313" key="3">
    <source>
        <dbReference type="Proteomes" id="UP000053831"/>
    </source>
</evidence>
<proteinExistence type="predicted"/>
<feature type="compositionally biased region" description="Polar residues" evidence="1">
    <location>
        <begin position="1"/>
        <end position="16"/>
    </location>
</feature>
<feature type="region of interest" description="Disordered" evidence="1">
    <location>
        <begin position="420"/>
        <end position="467"/>
    </location>
</feature>
<feature type="compositionally biased region" description="Basic and acidic residues" evidence="1">
    <location>
        <begin position="420"/>
        <end position="439"/>
    </location>
</feature>